<dbReference type="SUPFAM" id="SSF50475">
    <property type="entry name" value="FMN-binding split barrel"/>
    <property type="match status" value="1"/>
</dbReference>
<dbReference type="STRING" id="882082.SaccyDRAFT_1949"/>
<dbReference type="Proteomes" id="UP000002791">
    <property type="component" value="Chromosome"/>
</dbReference>
<evidence type="ECO:0000256" key="1">
    <source>
        <dbReference type="ARBA" id="ARBA00023002"/>
    </source>
</evidence>
<proteinExistence type="predicted"/>
<dbReference type="PANTHER" id="PTHR35176">
    <property type="entry name" value="HEME OXYGENASE HI_0854-RELATED"/>
    <property type="match status" value="1"/>
</dbReference>
<evidence type="ECO:0000259" key="2">
    <source>
        <dbReference type="Pfam" id="PF01243"/>
    </source>
</evidence>
<gene>
    <name evidence="3" type="ORF">SaccyDRAFT_1949</name>
</gene>
<name>H5XKI9_9PSEU</name>
<dbReference type="InterPro" id="IPR011576">
    <property type="entry name" value="Pyridox_Oxase_N"/>
</dbReference>
<sequence length="141" mass="15298">MARDEWWAFAGHGTRTGKLAVVTARGAPHVTPIWFVLTELGGDAFVFTTGDGTVKARALRRDPRVSMVVDDQEPPFSYVQFTAQASVSDDVAAMLPWAVRLGERYMGAERAEAFGRRNAVPGELLVTARITNVLAHAAIAD</sequence>
<reference evidence="3 4" key="1">
    <citation type="submission" date="2011-11" db="EMBL/GenBank/DDBJ databases">
        <title>The Noncontiguous Finished sequence of Saccharomonospora cyanea NA-134.</title>
        <authorList>
            <consortium name="US DOE Joint Genome Institute"/>
            <person name="Lucas S."/>
            <person name="Han J."/>
            <person name="Lapidus A."/>
            <person name="Cheng J.-F."/>
            <person name="Goodwin L."/>
            <person name="Pitluck S."/>
            <person name="Peters L."/>
            <person name="Ovchinnikova G."/>
            <person name="Lu M."/>
            <person name="Detter J.C."/>
            <person name="Han C."/>
            <person name="Tapia R."/>
            <person name="Land M."/>
            <person name="Hauser L."/>
            <person name="Kyrpides N."/>
            <person name="Ivanova N."/>
            <person name="Pagani I."/>
            <person name="Brambilla E.-M."/>
            <person name="Klenk H.-P."/>
            <person name="Woyke T."/>
        </authorList>
    </citation>
    <scope>NUCLEOTIDE SEQUENCE [LARGE SCALE GENOMIC DNA]</scope>
    <source>
        <strain evidence="3 4">NA-134</strain>
    </source>
</reference>
<dbReference type="GO" id="GO:0070967">
    <property type="term" value="F:coenzyme F420 binding"/>
    <property type="evidence" value="ECO:0007669"/>
    <property type="project" value="TreeGrafter"/>
</dbReference>
<protein>
    <submittedName>
        <fullName evidence="3">PPOX class probable F420-dependent enzyme</fullName>
    </submittedName>
</protein>
<accession>H5XKI9</accession>
<dbReference type="Gene3D" id="2.30.110.10">
    <property type="entry name" value="Electron Transport, Fmn-binding Protein, Chain A"/>
    <property type="match status" value="1"/>
</dbReference>
<evidence type="ECO:0000313" key="4">
    <source>
        <dbReference type="Proteomes" id="UP000002791"/>
    </source>
</evidence>
<dbReference type="GO" id="GO:0005829">
    <property type="term" value="C:cytosol"/>
    <property type="evidence" value="ECO:0007669"/>
    <property type="project" value="TreeGrafter"/>
</dbReference>
<dbReference type="InterPro" id="IPR019920">
    <property type="entry name" value="F420-binding_dom_put"/>
</dbReference>
<feature type="domain" description="Pyridoxamine 5'-phosphate oxidase N-terminal" evidence="2">
    <location>
        <begin position="14"/>
        <end position="113"/>
    </location>
</feature>
<dbReference type="Pfam" id="PF01243">
    <property type="entry name" value="PNPOx_N"/>
    <property type="match status" value="1"/>
</dbReference>
<dbReference type="GO" id="GO:0016627">
    <property type="term" value="F:oxidoreductase activity, acting on the CH-CH group of donors"/>
    <property type="evidence" value="ECO:0007669"/>
    <property type="project" value="TreeGrafter"/>
</dbReference>
<keyword evidence="1" id="KW-0560">Oxidoreductase</keyword>
<dbReference type="PANTHER" id="PTHR35176:SF1">
    <property type="entry name" value="F420H(2)-DEPENDENT BILIVERDIN REDUCTASE"/>
    <property type="match status" value="1"/>
</dbReference>
<dbReference type="EMBL" id="CM001440">
    <property type="protein sequence ID" value="EHR60843.1"/>
    <property type="molecule type" value="Genomic_DNA"/>
</dbReference>
<dbReference type="InterPro" id="IPR012349">
    <property type="entry name" value="Split_barrel_FMN-bd"/>
</dbReference>
<evidence type="ECO:0000313" key="3">
    <source>
        <dbReference type="EMBL" id="EHR60843.1"/>
    </source>
</evidence>
<dbReference type="eggNOG" id="COG3871">
    <property type="taxonomic scope" value="Bacteria"/>
</dbReference>
<dbReference type="NCBIfam" id="TIGR03618">
    <property type="entry name" value="Rv1155_F420"/>
    <property type="match status" value="1"/>
</dbReference>
<dbReference type="InterPro" id="IPR052019">
    <property type="entry name" value="F420H2_bilvrd_red/Heme_oxyg"/>
</dbReference>
<dbReference type="HOGENOM" id="CLU_123922_2_0_11"/>
<dbReference type="RefSeq" id="WP_005455708.1">
    <property type="nucleotide sequence ID" value="NZ_CM001440.1"/>
</dbReference>
<dbReference type="AlphaFoldDB" id="H5XKI9"/>
<keyword evidence="4" id="KW-1185">Reference proteome</keyword>
<organism evidence="3 4">
    <name type="scientific">Saccharomonospora cyanea NA-134</name>
    <dbReference type="NCBI Taxonomy" id="882082"/>
    <lineage>
        <taxon>Bacteria</taxon>
        <taxon>Bacillati</taxon>
        <taxon>Actinomycetota</taxon>
        <taxon>Actinomycetes</taxon>
        <taxon>Pseudonocardiales</taxon>
        <taxon>Pseudonocardiaceae</taxon>
        <taxon>Saccharomonospora</taxon>
    </lineage>
</organism>